<dbReference type="EMBL" id="JASCIS010000013">
    <property type="protein sequence ID" value="MDI3419806.1"/>
    <property type="molecule type" value="Genomic_DNA"/>
</dbReference>
<dbReference type="Gene3D" id="1.20.1740.10">
    <property type="entry name" value="Amino acid/polyamine transporter I"/>
    <property type="match status" value="1"/>
</dbReference>
<feature type="transmembrane region" description="Helical" evidence="7">
    <location>
        <begin position="153"/>
        <end position="174"/>
    </location>
</feature>
<dbReference type="PIRSF" id="PIRSF006060">
    <property type="entry name" value="AA_transporter"/>
    <property type="match status" value="1"/>
</dbReference>
<feature type="transmembrane region" description="Helical" evidence="7">
    <location>
        <begin position="268"/>
        <end position="290"/>
    </location>
</feature>
<feature type="transmembrane region" description="Helical" evidence="7">
    <location>
        <begin position="94"/>
        <end position="115"/>
    </location>
</feature>
<feature type="transmembrane region" description="Helical" evidence="7">
    <location>
        <begin position="121"/>
        <end position="141"/>
    </location>
</feature>
<evidence type="ECO:0000256" key="7">
    <source>
        <dbReference type="SAM" id="Phobius"/>
    </source>
</evidence>
<evidence type="ECO:0000256" key="6">
    <source>
        <dbReference type="SAM" id="MobiDB-lite"/>
    </source>
</evidence>
<feature type="transmembrane region" description="Helical" evidence="7">
    <location>
        <begin position="226"/>
        <end position="248"/>
    </location>
</feature>
<evidence type="ECO:0000256" key="3">
    <source>
        <dbReference type="ARBA" id="ARBA00022692"/>
    </source>
</evidence>
<evidence type="ECO:0000256" key="5">
    <source>
        <dbReference type="ARBA" id="ARBA00023136"/>
    </source>
</evidence>
<dbReference type="Pfam" id="PF13520">
    <property type="entry name" value="AA_permease_2"/>
    <property type="match status" value="1"/>
</dbReference>
<keyword evidence="9" id="KW-1185">Reference proteome</keyword>
<feature type="compositionally biased region" description="Basic and acidic residues" evidence="6">
    <location>
        <begin position="431"/>
        <end position="442"/>
    </location>
</feature>
<dbReference type="PANTHER" id="PTHR42770:SF13">
    <property type="entry name" value="L-METHIONINE_BRANCHED-CHAIN AMINO ACID EXPORTER YJEH"/>
    <property type="match status" value="1"/>
</dbReference>
<proteinExistence type="predicted"/>
<feature type="transmembrane region" description="Helical" evidence="7">
    <location>
        <begin position="186"/>
        <end position="206"/>
    </location>
</feature>
<name>A0ABT6SWK7_9ACTN</name>
<gene>
    <name evidence="8" type="ORF">QIT00_14755</name>
</gene>
<dbReference type="RefSeq" id="WP_282535696.1">
    <property type="nucleotide sequence ID" value="NZ_JASCIS010000013.1"/>
</dbReference>
<evidence type="ECO:0000256" key="2">
    <source>
        <dbReference type="ARBA" id="ARBA00022475"/>
    </source>
</evidence>
<keyword evidence="4 7" id="KW-1133">Transmembrane helix</keyword>
<evidence type="ECO:0000256" key="1">
    <source>
        <dbReference type="ARBA" id="ARBA00004651"/>
    </source>
</evidence>
<feature type="transmembrane region" description="Helical" evidence="7">
    <location>
        <begin position="350"/>
        <end position="372"/>
    </location>
</feature>
<dbReference type="PANTHER" id="PTHR42770">
    <property type="entry name" value="AMINO ACID TRANSPORTER-RELATED"/>
    <property type="match status" value="1"/>
</dbReference>
<protein>
    <submittedName>
        <fullName evidence="8">Amino acid permease</fullName>
    </submittedName>
</protein>
<feature type="transmembrane region" description="Helical" evidence="7">
    <location>
        <begin position="41"/>
        <end position="61"/>
    </location>
</feature>
<comment type="caution">
    <text evidence="8">The sequence shown here is derived from an EMBL/GenBank/DDBJ whole genome shotgun (WGS) entry which is preliminary data.</text>
</comment>
<feature type="transmembrane region" description="Helical" evidence="7">
    <location>
        <begin position="325"/>
        <end position="344"/>
    </location>
</feature>
<evidence type="ECO:0000256" key="4">
    <source>
        <dbReference type="ARBA" id="ARBA00022989"/>
    </source>
</evidence>
<dbReference type="InterPro" id="IPR002293">
    <property type="entry name" value="AA/rel_permease1"/>
</dbReference>
<comment type="subcellular location">
    <subcellularLocation>
        <location evidence="1">Cell membrane</location>
        <topology evidence="1">Multi-pass membrane protein</topology>
    </subcellularLocation>
</comment>
<feature type="transmembrane region" description="Helical" evidence="7">
    <location>
        <begin position="12"/>
        <end position="35"/>
    </location>
</feature>
<dbReference type="Proteomes" id="UP001237105">
    <property type="component" value="Unassembled WGS sequence"/>
</dbReference>
<evidence type="ECO:0000313" key="8">
    <source>
        <dbReference type="EMBL" id="MDI3419806.1"/>
    </source>
</evidence>
<keyword evidence="3 7" id="KW-0812">Transmembrane</keyword>
<organism evidence="8 9">
    <name type="scientific">Streptomyces luteolus</name>
    <dbReference type="NCBI Taxonomy" id="3043615"/>
    <lineage>
        <taxon>Bacteria</taxon>
        <taxon>Bacillati</taxon>
        <taxon>Actinomycetota</taxon>
        <taxon>Actinomycetes</taxon>
        <taxon>Kitasatosporales</taxon>
        <taxon>Streptomycetaceae</taxon>
        <taxon>Streptomyces</taxon>
    </lineage>
</organism>
<keyword evidence="2" id="KW-1003">Cell membrane</keyword>
<reference evidence="8 9" key="1">
    <citation type="submission" date="2023-05" db="EMBL/GenBank/DDBJ databases">
        <title>Draft genome sequence of Streptomyces sp. B-S-A12 isolated from a cave soil in Thailand.</title>
        <authorList>
            <person name="Chamroensaksri N."/>
            <person name="Muangham S."/>
        </authorList>
    </citation>
    <scope>NUCLEOTIDE SEQUENCE [LARGE SCALE GENOMIC DNA]</scope>
    <source>
        <strain evidence="8 9">B-S-A12</strain>
    </source>
</reference>
<accession>A0ABT6SWK7</accession>
<dbReference type="InterPro" id="IPR050367">
    <property type="entry name" value="APC_superfamily"/>
</dbReference>
<evidence type="ECO:0000313" key="9">
    <source>
        <dbReference type="Proteomes" id="UP001237105"/>
    </source>
</evidence>
<feature type="region of interest" description="Disordered" evidence="6">
    <location>
        <begin position="421"/>
        <end position="442"/>
    </location>
</feature>
<keyword evidence="5 7" id="KW-0472">Membrane</keyword>
<sequence>MVHQSGLQAGTGAALCVGAVLGPGALTLTSTAAAAAGPGSVLAWLALVMVSLPVALVFAALGARHPDGGGVSAFVRTAFTRRTFGPWLGRTVGWWFYWAVPLGVSAAALIGGAYTATAMGWGTHAAPVVALLILVAAHGANLTGIRLSGRLQLLMVGLLSVLLAATVAVTGPQVQLAHFSPFLPHGWSAVGTAASILFFAFAGWEAVSHLSAEFSAPARDLPRATLLAWGIVTVLYLGLALVTIGVLGTRAGTTTAPLTLLLEQGIGATARPVAAAAALLLTFGAVNAYLAGAARLGGTLARERALPRVFAERVAAESGAPRRSLTTVTLAAAATTGAAAGGLVDLETLLQATSACLASVTLAGLASATVLLRDQPALRTAAAASCCMVAAVLVFCGAYLLLPAALAAAAFLFRPAGATRGTSPAVSHRASVPDHQQDDVAV</sequence>
<feature type="transmembrane region" description="Helical" evidence="7">
    <location>
        <begin position="384"/>
        <end position="413"/>
    </location>
</feature>